<sequence>MLNLLPPIALLAALWLWHPLLATGKRYYAAATVVTALLGAMPVLLIWAARNTAVSYTTVAYLQVPAGWLFASIAAAWLLALLRDGLALLGKMLGAPGLARHLWQPHYTLLAMSVLLLVCGHGAIQGLRLPEVREQELALARLPPELDGLRIAVIADLHASPINNAFYVREVVNRTNAARPDLIVLPGDLIDGDVATQAVNIAALADLSAPHGVWAAPGNHEYYSGYDAWAKVFAGLGLPYLANQAHTITVRGKRLTLSGVGDPAYAQSHNAGGGVPPDIASVARQAQAQQAQFHILLGHQPKLAREYAAQHSVHLQIAGHTHGGHIRGFDRWVVAPANNGFVRGRYDVGDMVLFVSSGAGLWAGFTLRLGVPAAIDVLVLRSQQSPE</sequence>
<evidence type="ECO:0000256" key="3">
    <source>
        <dbReference type="SAM" id="Phobius"/>
    </source>
</evidence>
<evidence type="ECO:0000256" key="2">
    <source>
        <dbReference type="ARBA" id="ARBA00022801"/>
    </source>
</evidence>
<keyword evidence="1" id="KW-0479">Metal-binding</keyword>
<dbReference type="Proteomes" id="UP001595967">
    <property type="component" value="Unassembled WGS sequence"/>
</dbReference>
<keyword evidence="2" id="KW-0378">Hydrolase</keyword>
<dbReference type="RefSeq" id="WP_377723864.1">
    <property type="nucleotide sequence ID" value="NZ_JBHSEW010000002.1"/>
</dbReference>
<dbReference type="InterPro" id="IPR051158">
    <property type="entry name" value="Metallophosphoesterase_sf"/>
</dbReference>
<accession>A0ABV9GT61</accession>
<feature type="transmembrane region" description="Helical" evidence="3">
    <location>
        <begin position="32"/>
        <end position="49"/>
    </location>
</feature>
<dbReference type="PANTHER" id="PTHR31302">
    <property type="entry name" value="TRANSMEMBRANE PROTEIN WITH METALLOPHOSPHOESTERASE DOMAIN-RELATED"/>
    <property type="match status" value="1"/>
</dbReference>
<feature type="transmembrane region" description="Helical" evidence="3">
    <location>
        <begin position="102"/>
        <end position="124"/>
    </location>
</feature>
<dbReference type="InterPro" id="IPR004843">
    <property type="entry name" value="Calcineurin-like_PHP"/>
</dbReference>
<organism evidence="5 6">
    <name type="scientific">Comamonas nitrativorans</name>
    <dbReference type="NCBI Taxonomy" id="108437"/>
    <lineage>
        <taxon>Bacteria</taxon>
        <taxon>Pseudomonadati</taxon>
        <taxon>Pseudomonadota</taxon>
        <taxon>Betaproteobacteria</taxon>
        <taxon>Burkholderiales</taxon>
        <taxon>Comamonadaceae</taxon>
        <taxon>Comamonas</taxon>
    </lineage>
</organism>
<evidence type="ECO:0000256" key="1">
    <source>
        <dbReference type="ARBA" id="ARBA00022723"/>
    </source>
</evidence>
<dbReference type="SUPFAM" id="SSF56300">
    <property type="entry name" value="Metallo-dependent phosphatases"/>
    <property type="match status" value="1"/>
</dbReference>
<dbReference type="Gene3D" id="3.60.21.10">
    <property type="match status" value="1"/>
</dbReference>
<dbReference type="EMBL" id="JBHSEW010000002">
    <property type="protein sequence ID" value="MFC4621178.1"/>
    <property type="molecule type" value="Genomic_DNA"/>
</dbReference>
<keyword evidence="3" id="KW-0812">Transmembrane</keyword>
<proteinExistence type="predicted"/>
<keyword evidence="3" id="KW-0472">Membrane</keyword>
<name>A0ABV9GT61_9BURK</name>
<keyword evidence="3" id="KW-1133">Transmembrane helix</keyword>
<comment type="caution">
    <text evidence="5">The sequence shown here is derived from an EMBL/GenBank/DDBJ whole genome shotgun (WGS) entry which is preliminary data.</text>
</comment>
<gene>
    <name evidence="5" type="ORF">ACFO3A_02995</name>
</gene>
<feature type="domain" description="Calcineurin-like phosphoesterase" evidence="4">
    <location>
        <begin position="149"/>
        <end position="323"/>
    </location>
</feature>
<keyword evidence="6" id="KW-1185">Reference proteome</keyword>
<dbReference type="Pfam" id="PF00149">
    <property type="entry name" value="Metallophos"/>
    <property type="match status" value="1"/>
</dbReference>
<evidence type="ECO:0000313" key="5">
    <source>
        <dbReference type="EMBL" id="MFC4621178.1"/>
    </source>
</evidence>
<feature type="transmembrane region" description="Helical" evidence="3">
    <location>
        <begin position="61"/>
        <end position="82"/>
    </location>
</feature>
<dbReference type="PANTHER" id="PTHR31302:SF31">
    <property type="entry name" value="PHOSPHODIESTERASE YAEI"/>
    <property type="match status" value="1"/>
</dbReference>
<evidence type="ECO:0000259" key="4">
    <source>
        <dbReference type="Pfam" id="PF00149"/>
    </source>
</evidence>
<dbReference type="InterPro" id="IPR029052">
    <property type="entry name" value="Metallo-depent_PP-like"/>
</dbReference>
<protein>
    <submittedName>
        <fullName evidence="5">Metallophosphoesterase</fullName>
    </submittedName>
</protein>
<reference evidence="6" key="1">
    <citation type="journal article" date="2019" name="Int. J. Syst. Evol. Microbiol.">
        <title>The Global Catalogue of Microorganisms (GCM) 10K type strain sequencing project: providing services to taxonomists for standard genome sequencing and annotation.</title>
        <authorList>
            <consortium name="The Broad Institute Genomics Platform"/>
            <consortium name="The Broad Institute Genome Sequencing Center for Infectious Disease"/>
            <person name="Wu L."/>
            <person name="Ma J."/>
        </authorList>
    </citation>
    <scope>NUCLEOTIDE SEQUENCE [LARGE SCALE GENOMIC DNA]</scope>
    <source>
        <strain evidence="6">JCM 11650</strain>
    </source>
</reference>
<evidence type="ECO:0000313" key="6">
    <source>
        <dbReference type="Proteomes" id="UP001595967"/>
    </source>
</evidence>